<dbReference type="InterPro" id="IPR036388">
    <property type="entry name" value="WH-like_DNA-bd_sf"/>
</dbReference>
<evidence type="ECO:0000256" key="1">
    <source>
        <dbReference type="ARBA" id="ARBA00023015"/>
    </source>
</evidence>
<comment type="caution">
    <text evidence="5">The sequence shown here is derived from an EMBL/GenBank/DDBJ whole genome shotgun (WGS) entry which is preliminary data.</text>
</comment>
<accession>A0ABR7RCI6</accession>
<protein>
    <submittedName>
        <fullName evidence="5">GntR family transcriptional regulator</fullName>
    </submittedName>
</protein>
<keyword evidence="3" id="KW-0804">Transcription</keyword>
<evidence type="ECO:0000259" key="4">
    <source>
        <dbReference type="Pfam" id="PF00392"/>
    </source>
</evidence>
<evidence type="ECO:0000313" key="5">
    <source>
        <dbReference type="EMBL" id="MBC9179145.1"/>
    </source>
</evidence>
<dbReference type="Proteomes" id="UP000603940">
    <property type="component" value="Unassembled WGS sequence"/>
</dbReference>
<dbReference type="RefSeq" id="WP_187780197.1">
    <property type="nucleotide sequence ID" value="NZ_JACTUZ010000123.1"/>
</dbReference>
<dbReference type="InterPro" id="IPR000524">
    <property type="entry name" value="Tscrpt_reg_HTH_GntR"/>
</dbReference>
<proteinExistence type="predicted"/>
<dbReference type="SUPFAM" id="SSF46785">
    <property type="entry name" value="Winged helix' DNA-binding domain"/>
    <property type="match status" value="1"/>
</dbReference>
<organism evidence="5 6">
    <name type="scientific">Pseudoroseomonas ludipueritiae</name>
    <dbReference type="NCBI Taxonomy" id="198093"/>
    <lineage>
        <taxon>Bacteria</taxon>
        <taxon>Pseudomonadati</taxon>
        <taxon>Pseudomonadota</taxon>
        <taxon>Alphaproteobacteria</taxon>
        <taxon>Acetobacterales</taxon>
        <taxon>Acetobacteraceae</taxon>
        <taxon>Pseudoroseomonas</taxon>
    </lineage>
</organism>
<reference evidence="5 6" key="1">
    <citation type="journal article" date="2009" name="Int. J. Syst. Evol. Microbiol.">
        <title>Transfer of Teichococcus ludipueritiae and Muricoccus roseus to the genus Roseomonas, as Roseomonas ludipueritiae comb. nov. and Roseomonas rosea comb. nov., respectively, and emended description of the genus Roseomonas.</title>
        <authorList>
            <person name="Sanchez-Porro C."/>
            <person name="Gallego V."/>
            <person name="Busse H.J."/>
            <person name="Kampfer P."/>
            <person name="Ventosa A."/>
        </authorList>
    </citation>
    <scope>NUCLEOTIDE SEQUENCE [LARGE SCALE GENOMIC DNA]</scope>
    <source>
        <strain evidence="5 6">DSM 14915</strain>
    </source>
</reference>
<keyword evidence="1" id="KW-0805">Transcription regulation</keyword>
<sequence>MAEPLADIAYRRIKAAILNGSLPPGLQATEQQIAAQLGMSLTPVHTAIVRLQHDD</sequence>
<dbReference type="Pfam" id="PF00392">
    <property type="entry name" value="GntR"/>
    <property type="match status" value="1"/>
</dbReference>
<keyword evidence="2" id="KW-0238">DNA-binding</keyword>
<evidence type="ECO:0000256" key="2">
    <source>
        <dbReference type="ARBA" id="ARBA00023125"/>
    </source>
</evidence>
<evidence type="ECO:0000313" key="6">
    <source>
        <dbReference type="Proteomes" id="UP000603940"/>
    </source>
</evidence>
<name>A0ABR7RCI6_9PROT</name>
<keyword evidence="6" id="KW-1185">Reference proteome</keyword>
<evidence type="ECO:0000256" key="3">
    <source>
        <dbReference type="ARBA" id="ARBA00023163"/>
    </source>
</evidence>
<dbReference type="InterPro" id="IPR036390">
    <property type="entry name" value="WH_DNA-bd_sf"/>
</dbReference>
<gene>
    <name evidence="5" type="ORF">IBL25_19585</name>
</gene>
<feature type="domain" description="HTH gntR-type" evidence="4">
    <location>
        <begin position="8"/>
        <end position="54"/>
    </location>
</feature>
<dbReference type="EMBL" id="JACTUZ010000123">
    <property type="protein sequence ID" value="MBC9179145.1"/>
    <property type="molecule type" value="Genomic_DNA"/>
</dbReference>
<dbReference type="Gene3D" id="1.10.10.10">
    <property type="entry name" value="Winged helix-like DNA-binding domain superfamily/Winged helix DNA-binding domain"/>
    <property type="match status" value="1"/>
</dbReference>